<name>A0A5R9G5E1_9BACL</name>
<gene>
    <name evidence="4" type="ORF">FE782_24450</name>
</gene>
<protein>
    <recommendedName>
        <fullName evidence="6">Alpha-galactosidase</fullName>
    </recommendedName>
</protein>
<evidence type="ECO:0000256" key="1">
    <source>
        <dbReference type="ARBA" id="ARBA00006202"/>
    </source>
</evidence>
<dbReference type="AlphaFoldDB" id="A0A5R9G5E1"/>
<dbReference type="GO" id="GO:0005975">
    <property type="term" value="P:carbohydrate metabolic process"/>
    <property type="evidence" value="ECO:0007669"/>
    <property type="project" value="InterPro"/>
</dbReference>
<reference evidence="4 5" key="1">
    <citation type="submission" date="2019-05" db="EMBL/GenBank/DDBJ databases">
        <authorList>
            <person name="Narsing Rao M.P."/>
            <person name="Li W.J."/>
        </authorList>
    </citation>
    <scope>NUCLEOTIDE SEQUENCE [LARGE SCALE GENOMIC DNA]</scope>
    <source>
        <strain evidence="4 5">SYSU_K30003</strain>
    </source>
</reference>
<dbReference type="GO" id="GO:0004553">
    <property type="term" value="F:hydrolase activity, hydrolyzing O-glycosyl compounds"/>
    <property type="evidence" value="ECO:0007669"/>
    <property type="project" value="InterPro"/>
</dbReference>
<dbReference type="Gene3D" id="3.20.20.70">
    <property type="entry name" value="Aldolase class I"/>
    <property type="match status" value="1"/>
</dbReference>
<evidence type="ECO:0000256" key="3">
    <source>
        <dbReference type="ARBA" id="ARBA00023295"/>
    </source>
</evidence>
<dbReference type="OrthoDB" id="9779211at2"/>
<dbReference type="InterPro" id="IPR013785">
    <property type="entry name" value="Aldolase_TIM"/>
</dbReference>
<organism evidence="4 5">
    <name type="scientific">Paenibacillus antri</name>
    <dbReference type="NCBI Taxonomy" id="2582848"/>
    <lineage>
        <taxon>Bacteria</taxon>
        <taxon>Bacillati</taxon>
        <taxon>Bacillota</taxon>
        <taxon>Bacilli</taxon>
        <taxon>Bacillales</taxon>
        <taxon>Paenibacillaceae</taxon>
        <taxon>Paenibacillus</taxon>
    </lineage>
</organism>
<comment type="caution">
    <text evidence="4">The sequence shown here is derived from an EMBL/GenBank/DDBJ whole genome shotgun (WGS) entry which is preliminary data.</text>
</comment>
<evidence type="ECO:0000313" key="4">
    <source>
        <dbReference type="EMBL" id="TLS49546.1"/>
    </source>
</evidence>
<keyword evidence="2" id="KW-0378">Hydrolase</keyword>
<dbReference type="InterPro" id="IPR000111">
    <property type="entry name" value="Glyco_hydro_27/36_CS"/>
</dbReference>
<evidence type="ECO:0008006" key="6">
    <source>
        <dbReference type="Google" id="ProtNLM"/>
    </source>
</evidence>
<accession>A0A5R9G5E1</accession>
<dbReference type="RefSeq" id="WP_138196989.1">
    <property type="nucleotide sequence ID" value="NZ_VCIW01000020.1"/>
</dbReference>
<keyword evidence="3" id="KW-0326">Glycosidase</keyword>
<dbReference type="InterPro" id="IPR017853">
    <property type="entry name" value="GH"/>
</dbReference>
<dbReference type="EMBL" id="VCIW01000020">
    <property type="protein sequence ID" value="TLS49546.1"/>
    <property type="molecule type" value="Genomic_DNA"/>
</dbReference>
<comment type="similarity">
    <text evidence="1">Belongs to the glycosyl hydrolase 36 family.</text>
</comment>
<evidence type="ECO:0000313" key="5">
    <source>
        <dbReference type="Proteomes" id="UP000309676"/>
    </source>
</evidence>
<dbReference type="SUPFAM" id="SSF51445">
    <property type="entry name" value="(Trans)glycosidases"/>
    <property type="match status" value="1"/>
</dbReference>
<sequence length="701" mass="78522">MNVERFEYRFQDCYVLADETTLTVGNALLEQRFDVRDGALRPVSVRNVALGDEWLRQEEACAPLFRLPGMPDSPARRAFLSAEADDDLGTAEAHLRVRLDVAYRDSALLVRTTWRLYPGRPFAQQEVSVKRRSPEDEAASLDGFAIDVPERESRGDPDPTERQDYIYSLPLRELHCRYEAVELRDVTDRTNTLVRLAQGRLFPAGRDSLDGNLLFLEKALTPSGLLVVKEGPTPAGRLGANAPDFAFEGRRLIVQGSGLDAEHLAAPDDDFLAAYGSAIGVYDGTETGRSDVLDAYHRGIRIIRPELDFFLMSNTWGDRSRDGRVSEPFLLAELEAAARLGVTHVQVDDGWQAGTTVNSANAAAEGGGRWSGYHAAGSDFWRPHPERLPNGLTPIASRAAELGIQLGLWFSPDSDDDFRHWEKDADILLSLHRTYGVRHFKIDGVMLRSKRGERNVLRLMRKVVAESGNGVYLNLDTTAQVRLGYFGRTQYGGIFLENRYTDWSNYYPHWTLRNLWMLSKYVPARKLQMEFLNVRRNQDRYGDDPLAPDACGPLYGFAAALFSNPLAWMELSGLEQRDADALSRLVRLVAPYRDRILSGRVLPIGDEPSGAGWTGLQAAAGDSEGCVLVFRERNLEPSRRLKLWGHGNARLRFERVAGIADANALLENGVPYDAAPDEEGRYRFELPAPLTFALYTYRVEP</sequence>
<keyword evidence="5" id="KW-1185">Reference proteome</keyword>
<evidence type="ECO:0000256" key="2">
    <source>
        <dbReference type="ARBA" id="ARBA00022801"/>
    </source>
</evidence>
<dbReference type="Proteomes" id="UP000309676">
    <property type="component" value="Unassembled WGS sequence"/>
</dbReference>
<proteinExistence type="inferred from homology"/>
<dbReference type="PROSITE" id="PS00512">
    <property type="entry name" value="ALPHA_GALACTOSIDASE"/>
    <property type="match status" value="1"/>
</dbReference>